<dbReference type="AlphaFoldDB" id="A0A8J4UC41"/>
<organism evidence="2 3">
    <name type="scientific">Clarias magur</name>
    <name type="common">Asian catfish</name>
    <name type="synonym">Macropteronotus magur</name>
    <dbReference type="NCBI Taxonomy" id="1594786"/>
    <lineage>
        <taxon>Eukaryota</taxon>
        <taxon>Metazoa</taxon>
        <taxon>Chordata</taxon>
        <taxon>Craniata</taxon>
        <taxon>Vertebrata</taxon>
        <taxon>Euteleostomi</taxon>
        <taxon>Actinopterygii</taxon>
        <taxon>Neopterygii</taxon>
        <taxon>Teleostei</taxon>
        <taxon>Ostariophysi</taxon>
        <taxon>Siluriformes</taxon>
        <taxon>Clariidae</taxon>
        <taxon>Clarias</taxon>
    </lineage>
</organism>
<evidence type="ECO:0000313" key="2">
    <source>
        <dbReference type="EMBL" id="KAF5895434.1"/>
    </source>
</evidence>
<protein>
    <submittedName>
        <fullName evidence="2">Uncharacterized protein</fullName>
    </submittedName>
</protein>
<evidence type="ECO:0000313" key="3">
    <source>
        <dbReference type="Proteomes" id="UP000727407"/>
    </source>
</evidence>
<gene>
    <name evidence="2" type="ORF">DAT39_014851</name>
</gene>
<evidence type="ECO:0000256" key="1">
    <source>
        <dbReference type="SAM" id="MobiDB-lite"/>
    </source>
</evidence>
<feature type="region of interest" description="Disordered" evidence="1">
    <location>
        <begin position="31"/>
        <end position="51"/>
    </location>
</feature>
<reference evidence="2" key="1">
    <citation type="submission" date="2020-07" db="EMBL/GenBank/DDBJ databases">
        <title>Clarias magur genome sequencing, assembly and annotation.</title>
        <authorList>
            <person name="Kushwaha B."/>
            <person name="Kumar R."/>
            <person name="Das P."/>
            <person name="Joshi C.G."/>
            <person name="Kumar D."/>
            <person name="Nagpure N.S."/>
            <person name="Pandey M."/>
            <person name="Agarwal S."/>
            <person name="Srivastava S."/>
            <person name="Singh M."/>
            <person name="Sahoo L."/>
            <person name="Jayasankar P."/>
            <person name="Meher P.K."/>
            <person name="Koringa P.G."/>
            <person name="Iquebal M.A."/>
            <person name="Das S.P."/>
            <person name="Bit A."/>
            <person name="Patnaik S."/>
            <person name="Patel N."/>
            <person name="Shah T.M."/>
            <person name="Hinsu A."/>
            <person name="Jena J.K."/>
        </authorList>
    </citation>
    <scope>NUCLEOTIDE SEQUENCE</scope>
    <source>
        <strain evidence="2">CIFAMagur01</strain>
        <tissue evidence="2">Testis</tissue>
    </source>
</reference>
<dbReference type="EMBL" id="QNUK01000323">
    <property type="protein sequence ID" value="KAF5895434.1"/>
    <property type="molecule type" value="Genomic_DNA"/>
</dbReference>
<feature type="compositionally biased region" description="Low complexity" evidence="1">
    <location>
        <begin position="31"/>
        <end position="41"/>
    </location>
</feature>
<keyword evidence="3" id="KW-1185">Reference proteome</keyword>
<feature type="non-terminal residue" evidence="2">
    <location>
        <position position="1"/>
    </location>
</feature>
<name>A0A8J4UC41_CLAMG</name>
<sequence length="51" mass="5264">SLEWRRATPVSAATSWTTISMATPRVWSVVTGASGTSSSRAEGTDTSSSST</sequence>
<dbReference type="Proteomes" id="UP000727407">
    <property type="component" value="Unassembled WGS sequence"/>
</dbReference>
<proteinExistence type="predicted"/>
<feature type="non-terminal residue" evidence="2">
    <location>
        <position position="51"/>
    </location>
</feature>
<accession>A0A8J4UC41</accession>
<comment type="caution">
    <text evidence="2">The sequence shown here is derived from an EMBL/GenBank/DDBJ whole genome shotgun (WGS) entry which is preliminary data.</text>
</comment>